<dbReference type="EMBL" id="JAGIOJ010000001">
    <property type="protein sequence ID" value="MBP2399075.1"/>
    <property type="molecule type" value="Genomic_DNA"/>
</dbReference>
<evidence type="ECO:0000313" key="3">
    <source>
        <dbReference type="EMBL" id="MBP2399075.1"/>
    </source>
</evidence>
<dbReference type="RefSeq" id="WP_308425066.1">
    <property type="nucleotide sequence ID" value="NZ_BMPH01000012.1"/>
</dbReference>
<dbReference type="PANTHER" id="PTHR24094">
    <property type="entry name" value="SECRETED PROTEIN"/>
    <property type="match status" value="1"/>
</dbReference>
<sequence>MIRSEAPPIEIYSEAPTPIATPAESARPSSATASTAQDAENLGEEATGALELLAEVPVKGRAPKTGYDRDLFGSGWGDPDRNGCDARNDILARDLVVHSFQDGTGDCVVLTGTLNDPYTGKSIQFQRGQGTSNAVQIDHVVALSDAWQKGAQQLSVVERQEFANDPLNLLAVDGPTNASKGDSDAATWLPPERGYWCDYVTRQVEVKHKYGLWMTGAEHAASERILSENCT</sequence>
<dbReference type="Pfam" id="PF07510">
    <property type="entry name" value="GmrSD_C"/>
    <property type="match status" value="1"/>
</dbReference>
<name>A0ABS4XRQ4_GLUPR</name>
<feature type="domain" description="GmrSD restriction endonucleases C-terminal" evidence="2">
    <location>
        <begin position="86"/>
        <end position="219"/>
    </location>
</feature>
<dbReference type="InterPro" id="IPR011089">
    <property type="entry name" value="GmrSD_C"/>
</dbReference>
<proteinExistence type="predicted"/>
<gene>
    <name evidence="3" type="ORF">JOF39_002156</name>
</gene>
<protein>
    <recommendedName>
        <fullName evidence="2">GmrSD restriction endonucleases C-terminal domain-containing protein</fullName>
    </recommendedName>
</protein>
<evidence type="ECO:0000313" key="4">
    <source>
        <dbReference type="Proteomes" id="UP001195422"/>
    </source>
</evidence>
<accession>A0ABS4XRQ4</accession>
<evidence type="ECO:0000259" key="2">
    <source>
        <dbReference type="Pfam" id="PF07510"/>
    </source>
</evidence>
<keyword evidence="4" id="KW-1185">Reference proteome</keyword>
<feature type="region of interest" description="Disordered" evidence="1">
    <location>
        <begin position="1"/>
        <end position="40"/>
    </location>
</feature>
<dbReference type="Proteomes" id="UP001195422">
    <property type="component" value="Unassembled WGS sequence"/>
</dbReference>
<reference evidence="3 4" key="1">
    <citation type="submission" date="2021-03" db="EMBL/GenBank/DDBJ databases">
        <title>Sequencing the genomes of 1000 actinobacteria strains.</title>
        <authorList>
            <person name="Klenk H.-P."/>
        </authorList>
    </citation>
    <scope>NUCLEOTIDE SEQUENCE [LARGE SCALE GENOMIC DNA]</scope>
    <source>
        <strain evidence="3 4">DSM 20168</strain>
    </source>
</reference>
<evidence type="ECO:0000256" key="1">
    <source>
        <dbReference type="SAM" id="MobiDB-lite"/>
    </source>
</evidence>
<feature type="compositionally biased region" description="Low complexity" evidence="1">
    <location>
        <begin position="20"/>
        <end position="40"/>
    </location>
</feature>
<organism evidence="3 4">
    <name type="scientific">Glutamicibacter protophormiae</name>
    <name type="common">Brevibacterium protophormiae</name>
    <dbReference type="NCBI Taxonomy" id="37930"/>
    <lineage>
        <taxon>Bacteria</taxon>
        <taxon>Bacillati</taxon>
        <taxon>Actinomycetota</taxon>
        <taxon>Actinomycetes</taxon>
        <taxon>Micrococcales</taxon>
        <taxon>Micrococcaceae</taxon>
        <taxon>Glutamicibacter</taxon>
    </lineage>
</organism>
<dbReference type="PANTHER" id="PTHR24094:SF15">
    <property type="entry name" value="AMP-DEPENDENT SYNTHETASE_LIGASE DOMAIN-CONTAINING PROTEIN-RELATED"/>
    <property type="match status" value="1"/>
</dbReference>
<comment type="caution">
    <text evidence="3">The sequence shown here is derived from an EMBL/GenBank/DDBJ whole genome shotgun (WGS) entry which is preliminary data.</text>
</comment>